<gene>
    <name evidence="1" type="ORF">N0V84_005985</name>
</gene>
<dbReference type="OrthoDB" id="2824656at2759"/>
<dbReference type="Proteomes" id="UP001140502">
    <property type="component" value="Unassembled WGS sequence"/>
</dbReference>
<protein>
    <submittedName>
        <fullName evidence="1">Uncharacterized protein</fullName>
    </submittedName>
</protein>
<accession>A0A9W8WCQ0</accession>
<comment type="caution">
    <text evidence="1">The sequence shown here is derived from an EMBL/GenBank/DDBJ whole genome shotgun (WGS) entry which is preliminary data.</text>
</comment>
<proteinExistence type="predicted"/>
<dbReference type="EMBL" id="JAPEUR010000112">
    <property type="protein sequence ID" value="KAJ4320200.1"/>
    <property type="molecule type" value="Genomic_DNA"/>
</dbReference>
<keyword evidence="2" id="KW-1185">Reference proteome</keyword>
<organism evidence="1 2">
    <name type="scientific">Fusarium piperis</name>
    <dbReference type="NCBI Taxonomy" id="1435070"/>
    <lineage>
        <taxon>Eukaryota</taxon>
        <taxon>Fungi</taxon>
        <taxon>Dikarya</taxon>
        <taxon>Ascomycota</taxon>
        <taxon>Pezizomycotina</taxon>
        <taxon>Sordariomycetes</taxon>
        <taxon>Hypocreomycetidae</taxon>
        <taxon>Hypocreales</taxon>
        <taxon>Nectriaceae</taxon>
        <taxon>Fusarium</taxon>
        <taxon>Fusarium solani species complex</taxon>
    </lineage>
</organism>
<evidence type="ECO:0000313" key="1">
    <source>
        <dbReference type="EMBL" id="KAJ4320200.1"/>
    </source>
</evidence>
<sequence length="226" mass="25562">MLLQILRFTLPTSTTISNTTFSNLRKAVAMAGAQIQYFGYSVQTRVASLPKKRHEVSWIIQWPDNLDLSQRPALRELFNELSQNNATSLLVEVAHDDPTNLLTALKAPVCEVVAMRMKPDATLSVPPLETSMHKTYTDCYKMQGFVGGDWGYAVNTNSTRGAEVDLVQGRLEREQRRLAIYFLGWESIELHEDASTTTIFAEEMDKLGPWIESESGAWYVTLRKDE</sequence>
<dbReference type="AlphaFoldDB" id="A0A9W8WCQ0"/>
<name>A0A9W8WCQ0_9HYPO</name>
<reference evidence="1" key="1">
    <citation type="submission" date="2022-10" db="EMBL/GenBank/DDBJ databases">
        <title>Tapping the CABI collections for fungal endophytes: first genome assemblies for Collariella, Neodidymelliopsis, Ascochyta clinopodiicola, Didymella pomorum, Didymosphaeria variabile, Neocosmospora piperis and Neocucurbitaria cava.</title>
        <authorList>
            <person name="Hill R."/>
        </authorList>
    </citation>
    <scope>NUCLEOTIDE SEQUENCE</scope>
    <source>
        <strain evidence="1">IMI 366586</strain>
    </source>
</reference>
<evidence type="ECO:0000313" key="2">
    <source>
        <dbReference type="Proteomes" id="UP001140502"/>
    </source>
</evidence>